<keyword evidence="5" id="KW-0597">Phosphoprotein</keyword>
<dbReference type="Proteomes" id="UP001314263">
    <property type="component" value="Unassembled WGS sequence"/>
</dbReference>
<evidence type="ECO:0000256" key="2">
    <source>
        <dbReference type="ARBA" id="ARBA00004496"/>
    </source>
</evidence>
<evidence type="ECO:0000256" key="8">
    <source>
        <dbReference type="ARBA" id="ARBA00023163"/>
    </source>
</evidence>
<dbReference type="EMBL" id="CAUYUE010000003">
    <property type="protein sequence ID" value="CAK0749930.1"/>
    <property type="molecule type" value="Genomic_DNA"/>
</dbReference>
<evidence type="ECO:0000256" key="7">
    <source>
        <dbReference type="ARBA" id="ARBA00023015"/>
    </source>
</evidence>
<comment type="subcellular location">
    <subcellularLocation>
        <location evidence="2">Cytoplasm</location>
    </subcellularLocation>
    <subcellularLocation>
        <location evidence="1">Nucleus</location>
    </subcellularLocation>
</comment>
<evidence type="ECO:0000259" key="11">
    <source>
        <dbReference type="Pfam" id="PF10497"/>
    </source>
</evidence>
<comment type="caution">
    <text evidence="12">The sequence shown here is derived from an EMBL/GenBank/DDBJ whole genome shotgun (WGS) entry which is preliminary data.</text>
</comment>
<feature type="region of interest" description="Disordered" evidence="10">
    <location>
        <begin position="326"/>
        <end position="400"/>
    </location>
</feature>
<dbReference type="GO" id="GO:0005634">
    <property type="term" value="C:nucleus"/>
    <property type="evidence" value="ECO:0007669"/>
    <property type="project" value="UniProtKB-SubCell"/>
</dbReference>
<keyword evidence="3" id="KW-0963">Cytoplasm</keyword>
<keyword evidence="6" id="KW-0832">Ubl conjugation</keyword>
<dbReference type="PANTHER" id="PTHR31169">
    <property type="entry name" value="OS05G0300700 PROTEIN"/>
    <property type="match status" value="1"/>
</dbReference>
<feature type="domain" description="Zinc-finger" evidence="11">
    <location>
        <begin position="130"/>
        <end position="251"/>
    </location>
</feature>
<evidence type="ECO:0000313" key="13">
    <source>
        <dbReference type="Proteomes" id="UP001314263"/>
    </source>
</evidence>
<evidence type="ECO:0000256" key="9">
    <source>
        <dbReference type="ARBA" id="ARBA00023242"/>
    </source>
</evidence>
<feature type="region of interest" description="Disordered" evidence="10">
    <location>
        <begin position="47"/>
        <end position="71"/>
    </location>
</feature>
<sequence length="414" mass="44960">MMPLAEQFSNPYEEQRAQRIARNNRVLEEMGVLRQASLFEAGMKARKHAIASGTRGPKKDKQRPDTPIQRRTSARLAELPPSNEGLTGDEHERHGRLVLEEAAADPEHEARWSEYCNRHRCDSQSRGSVYDSKAGICCHFCRQKKLCGEGGCQRCIQRDPDLPCIGKSECSRCHAAQGRFCRACLLVRYGLQLEDVRAAGGTWLCPHCYEEDHPEEGWICNSSICMTRRGMKPTGIAIFEAQQKGFPSVAHSVQAQILARTGGALPPRPATSTLQGHCAAVVNPQATAVGPGEPARSPCVDRATAQPALKGFLLPDTTVDALVSAKAHEKGAPNAGQKSSGDAAPAPGTPRPATPMKRPVSADLPRSEGRVLQRHIQRDRRQTMTPGADRARGPAEVAAPRLTRAACRKLAVTG</sequence>
<dbReference type="InterPro" id="IPR040221">
    <property type="entry name" value="CDCA7/CDA7L"/>
</dbReference>
<keyword evidence="7" id="KW-0805">Transcription regulation</keyword>
<keyword evidence="9" id="KW-0539">Nucleus</keyword>
<dbReference type="PANTHER" id="PTHR31169:SF15">
    <property type="entry name" value="EXPRESSED PROTEIN"/>
    <property type="match status" value="1"/>
</dbReference>
<evidence type="ECO:0000313" key="12">
    <source>
        <dbReference type="EMBL" id="CAK0749930.1"/>
    </source>
</evidence>
<name>A0AAV1HV27_9CHLO</name>
<dbReference type="GO" id="GO:0005737">
    <property type="term" value="C:cytoplasm"/>
    <property type="evidence" value="ECO:0007669"/>
    <property type="project" value="UniProtKB-SubCell"/>
</dbReference>
<dbReference type="AlphaFoldDB" id="A0AAV1HV27"/>
<keyword evidence="13" id="KW-1185">Reference proteome</keyword>
<accession>A0AAV1HV27</accession>
<reference evidence="12 13" key="1">
    <citation type="submission" date="2023-10" db="EMBL/GenBank/DDBJ databases">
        <authorList>
            <person name="Maclean D."/>
            <person name="Macfadyen A."/>
        </authorList>
    </citation>
    <scope>NUCLEOTIDE SEQUENCE [LARGE SCALE GENOMIC DNA]</scope>
</reference>
<evidence type="ECO:0000256" key="4">
    <source>
        <dbReference type="ARBA" id="ARBA00022499"/>
    </source>
</evidence>
<proteinExistence type="predicted"/>
<evidence type="ECO:0000256" key="1">
    <source>
        <dbReference type="ARBA" id="ARBA00004123"/>
    </source>
</evidence>
<protein>
    <recommendedName>
        <fullName evidence="11">Zinc-finger domain-containing protein</fullName>
    </recommendedName>
</protein>
<dbReference type="GO" id="GO:0006355">
    <property type="term" value="P:regulation of DNA-templated transcription"/>
    <property type="evidence" value="ECO:0007669"/>
    <property type="project" value="InterPro"/>
</dbReference>
<organism evidence="12 13">
    <name type="scientific">Coccomyxa viridis</name>
    <dbReference type="NCBI Taxonomy" id="1274662"/>
    <lineage>
        <taxon>Eukaryota</taxon>
        <taxon>Viridiplantae</taxon>
        <taxon>Chlorophyta</taxon>
        <taxon>core chlorophytes</taxon>
        <taxon>Trebouxiophyceae</taxon>
        <taxon>Trebouxiophyceae incertae sedis</taxon>
        <taxon>Coccomyxaceae</taxon>
        <taxon>Coccomyxa</taxon>
    </lineage>
</organism>
<gene>
    <name evidence="12" type="ORF">CVIRNUC_001949</name>
</gene>
<evidence type="ECO:0000256" key="10">
    <source>
        <dbReference type="SAM" id="MobiDB-lite"/>
    </source>
</evidence>
<dbReference type="Pfam" id="PF10497">
    <property type="entry name" value="zf-4CXXC_R1"/>
    <property type="match status" value="1"/>
</dbReference>
<evidence type="ECO:0000256" key="6">
    <source>
        <dbReference type="ARBA" id="ARBA00022843"/>
    </source>
</evidence>
<dbReference type="InterPro" id="IPR018866">
    <property type="entry name" value="Znf-4CXXC_R1"/>
</dbReference>
<keyword evidence="4" id="KW-1017">Isopeptide bond</keyword>
<keyword evidence="8" id="KW-0804">Transcription</keyword>
<evidence type="ECO:0000256" key="5">
    <source>
        <dbReference type="ARBA" id="ARBA00022553"/>
    </source>
</evidence>
<evidence type="ECO:0000256" key="3">
    <source>
        <dbReference type="ARBA" id="ARBA00022490"/>
    </source>
</evidence>